<accession>A0A7X2LT97</accession>
<feature type="transmembrane region" description="Helical" evidence="1">
    <location>
        <begin position="225"/>
        <end position="250"/>
    </location>
</feature>
<dbReference type="RefSeq" id="WP_154374567.1">
    <property type="nucleotide sequence ID" value="NZ_WKJJ01000007.1"/>
</dbReference>
<keyword evidence="1" id="KW-0812">Transmembrane</keyword>
<evidence type="ECO:0000313" key="3">
    <source>
        <dbReference type="Proteomes" id="UP000446768"/>
    </source>
</evidence>
<feature type="transmembrane region" description="Helical" evidence="1">
    <location>
        <begin position="25"/>
        <end position="45"/>
    </location>
</feature>
<name>A0A7X2LT97_9BURK</name>
<feature type="transmembrane region" description="Helical" evidence="1">
    <location>
        <begin position="52"/>
        <end position="78"/>
    </location>
</feature>
<sequence length="257" mass="26907">MNAMLAIRAIGRCTVLEAWRGRLPWVMAALGAAALGIAGFARLLALAEGDALYTALLGALLRLACAGAIAAFAVLSVMRETLGRGMQMLMAMALPRSAYVAGKFAGLALLAVPMALASGVLLAVCAAPQQTVLWTVSLLCELWLAAGFGLLCALALAHPLPALAAATAFYLLARMGAALHLAAQHSLQPDNTLRHWLVLGFDAIATLLPRLDLYTRASWLIYGDATWATVASIGGQTALYLALLGAAALFDLRRKEL</sequence>
<protein>
    <submittedName>
        <fullName evidence="2">ABC transporter permease</fullName>
    </submittedName>
</protein>
<reference evidence="2 3" key="1">
    <citation type="submission" date="2019-11" db="EMBL/GenBank/DDBJ databases">
        <title>Novel species isolated from a subtropical stream in China.</title>
        <authorList>
            <person name="Lu H."/>
        </authorList>
    </citation>
    <scope>NUCLEOTIDE SEQUENCE [LARGE SCALE GENOMIC DNA]</scope>
    <source>
        <strain evidence="2 3">FT92W</strain>
    </source>
</reference>
<dbReference type="AlphaFoldDB" id="A0A7X2LT97"/>
<organism evidence="2 3">
    <name type="scientific">Pseudoduganella rivuli</name>
    <dbReference type="NCBI Taxonomy" id="2666085"/>
    <lineage>
        <taxon>Bacteria</taxon>
        <taxon>Pseudomonadati</taxon>
        <taxon>Pseudomonadota</taxon>
        <taxon>Betaproteobacteria</taxon>
        <taxon>Burkholderiales</taxon>
        <taxon>Oxalobacteraceae</taxon>
        <taxon>Telluria group</taxon>
        <taxon>Pseudoduganella</taxon>
    </lineage>
</organism>
<keyword evidence="3" id="KW-1185">Reference proteome</keyword>
<feature type="transmembrane region" description="Helical" evidence="1">
    <location>
        <begin position="162"/>
        <end position="183"/>
    </location>
</feature>
<keyword evidence="1" id="KW-1133">Transmembrane helix</keyword>
<feature type="transmembrane region" description="Helical" evidence="1">
    <location>
        <begin position="132"/>
        <end position="156"/>
    </location>
</feature>
<dbReference type="Proteomes" id="UP000446768">
    <property type="component" value="Unassembled WGS sequence"/>
</dbReference>
<evidence type="ECO:0000313" key="2">
    <source>
        <dbReference type="EMBL" id="MRV72738.1"/>
    </source>
</evidence>
<gene>
    <name evidence="2" type="ORF">GJ700_13570</name>
</gene>
<evidence type="ECO:0000256" key="1">
    <source>
        <dbReference type="SAM" id="Phobius"/>
    </source>
</evidence>
<comment type="caution">
    <text evidence="2">The sequence shown here is derived from an EMBL/GenBank/DDBJ whole genome shotgun (WGS) entry which is preliminary data.</text>
</comment>
<proteinExistence type="predicted"/>
<feature type="transmembrane region" description="Helical" evidence="1">
    <location>
        <begin position="98"/>
        <end position="125"/>
    </location>
</feature>
<keyword evidence="1" id="KW-0472">Membrane</keyword>
<dbReference type="EMBL" id="WKJJ01000007">
    <property type="protein sequence ID" value="MRV72738.1"/>
    <property type="molecule type" value="Genomic_DNA"/>
</dbReference>